<keyword evidence="5" id="KW-1185">Reference proteome</keyword>
<dbReference type="OrthoDB" id="9785951at2"/>
<dbReference type="SUPFAM" id="SSF56300">
    <property type="entry name" value="Metallo-dependent phosphatases"/>
    <property type="match status" value="1"/>
</dbReference>
<evidence type="ECO:0000259" key="3">
    <source>
        <dbReference type="Pfam" id="PF12850"/>
    </source>
</evidence>
<dbReference type="GO" id="GO:0046872">
    <property type="term" value="F:metal ion binding"/>
    <property type="evidence" value="ECO:0007669"/>
    <property type="project" value="UniProtKB-KW"/>
</dbReference>
<dbReference type="NCBIfam" id="TIGR00040">
    <property type="entry name" value="yfcE"/>
    <property type="match status" value="1"/>
</dbReference>
<dbReference type="InterPro" id="IPR029052">
    <property type="entry name" value="Metallo-depent_PP-like"/>
</dbReference>
<dbReference type="RefSeq" id="WP_098060604.1">
    <property type="nucleotide sequence ID" value="NZ_PDEP01000001.1"/>
</dbReference>
<organism evidence="4 5">
    <name type="scientific">Longimonas halophila</name>
    <dbReference type="NCBI Taxonomy" id="1469170"/>
    <lineage>
        <taxon>Bacteria</taxon>
        <taxon>Pseudomonadati</taxon>
        <taxon>Rhodothermota</taxon>
        <taxon>Rhodothermia</taxon>
        <taxon>Rhodothermales</taxon>
        <taxon>Salisaetaceae</taxon>
        <taxon>Longimonas</taxon>
    </lineage>
</organism>
<dbReference type="EC" id="3.1.4.-" evidence="2"/>
<dbReference type="Gene3D" id="3.60.21.10">
    <property type="match status" value="1"/>
</dbReference>
<proteinExistence type="inferred from homology"/>
<dbReference type="InterPro" id="IPR000979">
    <property type="entry name" value="Phosphodiesterase_MJ0936/Vps29"/>
</dbReference>
<dbReference type="GO" id="GO:0016787">
    <property type="term" value="F:hydrolase activity"/>
    <property type="evidence" value="ECO:0007669"/>
    <property type="project" value="UniProtKB-UniRule"/>
</dbReference>
<comment type="caution">
    <text evidence="4">The sequence shown here is derived from an EMBL/GenBank/DDBJ whole genome shotgun (WGS) entry which is preliminary data.</text>
</comment>
<feature type="domain" description="Calcineurin-like phosphoesterase" evidence="3">
    <location>
        <begin position="1"/>
        <end position="150"/>
    </location>
</feature>
<evidence type="ECO:0000256" key="2">
    <source>
        <dbReference type="RuleBase" id="RU362039"/>
    </source>
</evidence>
<dbReference type="Pfam" id="PF12850">
    <property type="entry name" value="Metallophos_2"/>
    <property type="match status" value="1"/>
</dbReference>
<reference evidence="4 5" key="1">
    <citation type="submission" date="2017-10" db="EMBL/GenBank/DDBJ databases">
        <title>Draft genome of Longimonas halophila.</title>
        <authorList>
            <person name="Goh K.M."/>
            <person name="Shamsir M.S."/>
            <person name="Lim S.W."/>
        </authorList>
    </citation>
    <scope>NUCLEOTIDE SEQUENCE [LARGE SCALE GENOMIC DNA]</scope>
    <source>
        <strain evidence="4 5">KCTC 42399</strain>
    </source>
</reference>
<dbReference type="EMBL" id="PDEP01000001">
    <property type="protein sequence ID" value="PEN09204.1"/>
    <property type="molecule type" value="Genomic_DNA"/>
</dbReference>
<comment type="similarity">
    <text evidence="1 2">Belongs to the metallophosphoesterase superfamily. YfcE family.</text>
</comment>
<sequence>MQLGILADTHGYFHPDLVDVLDGVDAIVHAGDVGDLAILDGLEAVAPVHAVYGNIDDADTRRRLPEQERFSFGGLSVWVEHIAGRPGRWQANMGERLAADPPDVFICGHSHILRIERVAELDNMLFVNPGAAGRQGFHQKKTCLRLTVTDGKATNVDVIHLDASPRAATPSPETGV</sequence>
<protein>
    <recommendedName>
        <fullName evidence="2">Phosphoesterase</fullName>
        <ecNumber evidence="2">3.1.4.-</ecNumber>
    </recommendedName>
</protein>
<dbReference type="InterPro" id="IPR024654">
    <property type="entry name" value="Calcineurin-like_PHP_lpxH"/>
</dbReference>
<evidence type="ECO:0000313" key="5">
    <source>
        <dbReference type="Proteomes" id="UP000221024"/>
    </source>
</evidence>
<gene>
    <name evidence="4" type="ORF">CRI93_00280</name>
</gene>
<comment type="cofactor">
    <cofactor evidence="2">
        <name>a divalent metal cation</name>
        <dbReference type="ChEBI" id="CHEBI:60240"/>
    </cofactor>
</comment>
<keyword evidence="2" id="KW-0479">Metal-binding</keyword>
<accession>A0A2H3NWA1</accession>
<dbReference type="AlphaFoldDB" id="A0A2H3NWA1"/>
<name>A0A2H3NWA1_9BACT</name>
<dbReference type="Proteomes" id="UP000221024">
    <property type="component" value="Unassembled WGS sequence"/>
</dbReference>
<evidence type="ECO:0000313" key="4">
    <source>
        <dbReference type="EMBL" id="PEN09204.1"/>
    </source>
</evidence>
<evidence type="ECO:0000256" key="1">
    <source>
        <dbReference type="ARBA" id="ARBA00008950"/>
    </source>
</evidence>